<feature type="compositionally biased region" description="Low complexity" evidence="1">
    <location>
        <begin position="275"/>
        <end position="305"/>
    </location>
</feature>
<name>A0A6M1S8J9_9HYPH</name>
<comment type="caution">
    <text evidence="3">The sequence shown here is derived from an EMBL/GenBank/DDBJ whole genome shotgun (WGS) entry which is preliminary data.</text>
</comment>
<reference evidence="3 4" key="1">
    <citation type="submission" date="2020-02" db="EMBL/GenBank/DDBJ databases">
        <authorList>
            <person name="Khan S.A."/>
            <person name="Jeon C.O."/>
            <person name="Chun B.H."/>
        </authorList>
    </citation>
    <scope>NUCLEOTIDE SEQUENCE [LARGE SCALE GENOMIC DNA]</scope>
    <source>
        <strain evidence="3 4">H239</strain>
    </source>
</reference>
<dbReference type="NCBIfam" id="TIGR02098">
    <property type="entry name" value="MJ0042_CXXC"/>
    <property type="match status" value="1"/>
</dbReference>
<evidence type="ECO:0000259" key="2">
    <source>
        <dbReference type="Pfam" id="PF13717"/>
    </source>
</evidence>
<evidence type="ECO:0000313" key="4">
    <source>
        <dbReference type="Proteomes" id="UP000474802"/>
    </source>
</evidence>
<sequence>MIITCPHCQTKYQVTFEAIGSAGRKVQCAHCGQAWDQRPLAPAEPEVEDDRLFDQMAEDALDEVMAAEEQAVAAEKAATRPPAPPSETVVARAPDAAELRKRQAAFSRRQSAVSSRLPLARLRRAARVVGVVLCASLAVGAYFGRAQLVERYPDLAGVYEAMGIGVNVVGLNFAEVATLKTLSNGSEVLMVSAQIVGLQTQPVPVPPVVVSLLDDGGRAIYEWSVVPPQVPDLMAGERATFDTRLSQPPGEAVRVRLSFAGDTAQSPVQAGGHGTPPAAAPAEPAHATPEPSAPAAAAHGAPEHH</sequence>
<feature type="domain" description="Zinc finger/thioredoxin putative" evidence="2">
    <location>
        <begin position="1"/>
        <end position="35"/>
    </location>
</feature>
<keyword evidence="4" id="KW-1185">Reference proteome</keyword>
<evidence type="ECO:0000313" key="3">
    <source>
        <dbReference type="EMBL" id="NGP16359.1"/>
    </source>
</evidence>
<dbReference type="Pfam" id="PF13717">
    <property type="entry name" value="Zn_ribbon_4"/>
    <property type="match status" value="1"/>
</dbReference>
<feature type="region of interest" description="Disordered" evidence="1">
    <location>
        <begin position="264"/>
        <end position="305"/>
    </location>
</feature>
<feature type="region of interest" description="Disordered" evidence="1">
    <location>
        <begin position="71"/>
        <end position="90"/>
    </location>
</feature>
<dbReference type="AlphaFoldDB" id="A0A6M1S8J9"/>
<dbReference type="Gene3D" id="2.30.30.380">
    <property type="entry name" value="Zn-finger domain of Sec23/24"/>
    <property type="match status" value="1"/>
</dbReference>
<gene>
    <name evidence="3" type="ORF">G5575_00405</name>
</gene>
<accession>A0A6M1S8J9</accession>
<reference evidence="3 4" key="2">
    <citation type="submission" date="2020-03" db="EMBL/GenBank/DDBJ databases">
        <title>Devosia chinhatensis sp. nov., isolated from a hexachlorocyclohexane (HCH) dump site in India.</title>
        <authorList>
            <person name="Kumar M."/>
            <person name="Lal R."/>
        </authorList>
    </citation>
    <scope>NUCLEOTIDE SEQUENCE [LARGE SCALE GENOMIC DNA]</scope>
    <source>
        <strain evidence="3 4">H239</strain>
    </source>
</reference>
<dbReference type="EMBL" id="JAALFG010000001">
    <property type="protein sequence ID" value="NGP16359.1"/>
    <property type="molecule type" value="Genomic_DNA"/>
</dbReference>
<dbReference type="Proteomes" id="UP000474802">
    <property type="component" value="Unassembled WGS sequence"/>
</dbReference>
<protein>
    <submittedName>
        <fullName evidence="3">DUF3426 domain-containing protein</fullName>
    </submittedName>
</protein>
<proteinExistence type="predicted"/>
<organism evidence="3 4">
    <name type="scientific">Devosia aurantiaca</name>
    <dbReference type="NCBI Taxonomy" id="2714858"/>
    <lineage>
        <taxon>Bacteria</taxon>
        <taxon>Pseudomonadati</taxon>
        <taxon>Pseudomonadota</taxon>
        <taxon>Alphaproteobacteria</taxon>
        <taxon>Hyphomicrobiales</taxon>
        <taxon>Devosiaceae</taxon>
        <taxon>Devosia</taxon>
    </lineage>
</organism>
<dbReference type="RefSeq" id="WP_164533690.1">
    <property type="nucleotide sequence ID" value="NZ_JAALFG010000001.1"/>
</dbReference>
<evidence type="ECO:0000256" key="1">
    <source>
        <dbReference type="SAM" id="MobiDB-lite"/>
    </source>
</evidence>
<dbReference type="InterPro" id="IPR011723">
    <property type="entry name" value="Znf/thioredoxin_put"/>
</dbReference>